<dbReference type="InParanoid" id="B0E2A8"/>
<dbReference type="EMBL" id="DS547177">
    <property type="protein sequence ID" value="EDQ99023.1"/>
    <property type="molecule type" value="Genomic_DNA"/>
</dbReference>
<accession>B0E2A8</accession>
<dbReference type="RefSeq" id="XP_001890331.1">
    <property type="nucleotide sequence ID" value="XM_001890296.1"/>
</dbReference>
<dbReference type="AlphaFoldDB" id="B0E2A8"/>
<sequence length="102" mass="11098">MWQLATGLTTNVGNCNWKKTRPCYLPQDARTSNTSAVQYDLPIDSVDVFSQFKFQSCSQDDDGELSASEIVKANPKDGHFNTVVVLTATDAESTALQGTHIG</sequence>
<protein>
    <submittedName>
        <fullName evidence="1">Predicted protein</fullName>
    </submittedName>
</protein>
<keyword evidence="2" id="KW-1185">Reference proteome</keyword>
<dbReference type="Proteomes" id="UP000001194">
    <property type="component" value="Unassembled WGS sequence"/>
</dbReference>
<dbReference type="OrthoDB" id="3232941at2759"/>
<organism evidence="2">
    <name type="scientific">Laccaria bicolor (strain S238N-H82 / ATCC MYA-4686)</name>
    <name type="common">Bicoloured deceiver</name>
    <name type="synonym">Laccaria laccata var. bicolor</name>
    <dbReference type="NCBI Taxonomy" id="486041"/>
    <lineage>
        <taxon>Eukaryota</taxon>
        <taxon>Fungi</taxon>
        <taxon>Dikarya</taxon>
        <taxon>Basidiomycota</taxon>
        <taxon>Agaricomycotina</taxon>
        <taxon>Agaricomycetes</taxon>
        <taxon>Agaricomycetidae</taxon>
        <taxon>Agaricales</taxon>
        <taxon>Agaricineae</taxon>
        <taxon>Hydnangiaceae</taxon>
        <taxon>Laccaria</taxon>
    </lineage>
</organism>
<name>B0E2A8_LACBS</name>
<dbReference type="HOGENOM" id="CLU_2277977_0_0_1"/>
<dbReference type="KEGG" id="lbc:LACBIDRAFT_335425"/>
<evidence type="ECO:0000313" key="2">
    <source>
        <dbReference type="Proteomes" id="UP000001194"/>
    </source>
</evidence>
<evidence type="ECO:0000313" key="1">
    <source>
        <dbReference type="EMBL" id="EDQ99023.1"/>
    </source>
</evidence>
<gene>
    <name evidence="1" type="ORF">LACBIDRAFT_335425</name>
</gene>
<proteinExistence type="predicted"/>
<reference evidence="1 2" key="1">
    <citation type="journal article" date="2008" name="Nature">
        <title>The genome of Laccaria bicolor provides insights into mycorrhizal symbiosis.</title>
        <authorList>
            <person name="Martin F."/>
            <person name="Aerts A."/>
            <person name="Ahren D."/>
            <person name="Brun A."/>
            <person name="Danchin E.G.J."/>
            <person name="Duchaussoy F."/>
            <person name="Gibon J."/>
            <person name="Kohler A."/>
            <person name="Lindquist E."/>
            <person name="Pereda V."/>
            <person name="Salamov A."/>
            <person name="Shapiro H.J."/>
            <person name="Wuyts J."/>
            <person name="Blaudez D."/>
            <person name="Buee M."/>
            <person name="Brokstein P."/>
            <person name="Canbaeck B."/>
            <person name="Cohen D."/>
            <person name="Courty P.E."/>
            <person name="Coutinho P.M."/>
            <person name="Delaruelle C."/>
            <person name="Detter J.C."/>
            <person name="Deveau A."/>
            <person name="DiFazio S."/>
            <person name="Duplessis S."/>
            <person name="Fraissinet-Tachet L."/>
            <person name="Lucic E."/>
            <person name="Frey-Klett P."/>
            <person name="Fourrey C."/>
            <person name="Feussner I."/>
            <person name="Gay G."/>
            <person name="Grimwood J."/>
            <person name="Hoegger P.J."/>
            <person name="Jain P."/>
            <person name="Kilaru S."/>
            <person name="Labbe J."/>
            <person name="Lin Y.C."/>
            <person name="Legue V."/>
            <person name="Le Tacon F."/>
            <person name="Marmeisse R."/>
            <person name="Melayah D."/>
            <person name="Montanini B."/>
            <person name="Muratet M."/>
            <person name="Nehls U."/>
            <person name="Niculita-Hirzel H."/>
            <person name="Oudot-Le Secq M.P."/>
            <person name="Peter M."/>
            <person name="Quesneville H."/>
            <person name="Rajashekar B."/>
            <person name="Reich M."/>
            <person name="Rouhier N."/>
            <person name="Schmutz J."/>
            <person name="Yin T."/>
            <person name="Chalot M."/>
            <person name="Henrissat B."/>
            <person name="Kuees U."/>
            <person name="Lucas S."/>
            <person name="Van de Peer Y."/>
            <person name="Podila G.K."/>
            <person name="Polle A."/>
            <person name="Pukkila P.J."/>
            <person name="Richardson P.M."/>
            <person name="Rouze P."/>
            <person name="Sanders I.R."/>
            <person name="Stajich J.E."/>
            <person name="Tunlid A."/>
            <person name="Tuskan G."/>
            <person name="Grigoriev I.V."/>
        </authorList>
    </citation>
    <scope>NUCLEOTIDE SEQUENCE [LARGE SCALE GENOMIC DNA]</scope>
    <source>
        <strain evidence="2">S238N-H82 / ATCC MYA-4686</strain>
    </source>
</reference>
<dbReference type="GeneID" id="6085991"/>